<keyword evidence="3" id="KW-0560">Oxidoreductase</keyword>
<dbReference type="SUPFAM" id="SSF49482">
    <property type="entry name" value="Aromatic compound dioxygenase"/>
    <property type="match status" value="1"/>
</dbReference>
<dbReference type="PANTHER" id="PTHR33711">
    <property type="entry name" value="DIOXYGENASE, PUTATIVE (AFU_ORTHOLOGUE AFUA_2G02910)-RELATED"/>
    <property type="match status" value="1"/>
</dbReference>
<reference evidence="7" key="1">
    <citation type="journal article" date="2019" name="Int. J. Syst. Evol. Microbiol.">
        <title>The Global Catalogue of Microorganisms (GCM) 10K type strain sequencing project: providing services to taxonomists for standard genome sequencing and annotation.</title>
        <authorList>
            <consortium name="The Broad Institute Genomics Platform"/>
            <consortium name="The Broad Institute Genome Sequencing Center for Infectious Disease"/>
            <person name="Wu L."/>
            <person name="Ma J."/>
        </authorList>
    </citation>
    <scope>NUCLEOTIDE SEQUENCE [LARGE SCALE GENOMIC DNA]</scope>
    <source>
        <strain evidence="7">JCM 10303</strain>
    </source>
</reference>
<keyword evidence="7" id="KW-1185">Reference proteome</keyword>
<dbReference type="InterPro" id="IPR050770">
    <property type="entry name" value="Intradiol_RC_Dioxygenase"/>
</dbReference>
<evidence type="ECO:0000256" key="3">
    <source>
        <dbReference type="ARBA" id="ARBA00023002"/>
    </source>
</evidence>
<protein>
    <submittedName>
        <fullName evidence="6">Protocatechuate 3,4-dioxygenase subunit alpha</fullName>
    </submittedName>
</protein>
<evidence type="ECO:0000313" key="7">
    <source>
        <dbReference type="Proteomes" id="UP001500729"/>
    </source>
</evidence>
<sequence length="190" mass="20179">MAAESLETTPSQTVGPFYALPDGLLWPDGPDVVPEGTAGAVVLHGRVLDGNGDPVPDAVLEIWQADAEGRFDHPDDPRPGTSGGFRGFGRCGTDPEGRFRFRTVKPGPLPTPDGGTEAPHIDVTVLARGLLNRVVTRVYFPDEEQANAADPVLGAVAEDRRPTLIAAADEDGLRFDIRLQGPGETVFFAL</sequence>
<dbReference type="PROSITE" id="PS00083">
    <property type="entry name" value="INTRADIOL_DIOXYGENAS"/>
    <property type="match status" value="1"/>
</dbReference>
<name>A0ABP3MBK8_SACER</name>
<comment type="caution">
    <text evidence="6">The sequence shown here is derived from an EMBL/GenBank/DDBJ whole genome shotgun (WGS) entry which is preliminary data.</text>
</comment>
<dbReference type="Gene3D" id="2.60.130.10">
    <property type="entry name" value="Aromatic compound dioxygenase"/>
    <property type="match status" value="1"/>
</dbReference>
<feature type="domain" description="Intradiol ring-cleavage dioxygenases" evidence="5">
    <location>
        <begin position="43"/>
        <end position="71"/>
    </location>
</feature>
<comment type="similarity">
    <text evidence="1">Belongs to the intradiol ring-cleavage dioxygenase family.</text>
</comment>
<dbReference type="EMBL" id="BAAAGS010000007">
    <property type="protein sequence ID" value="GAA0517196.1"/>
    <property type="molecule type" value="Genomic_DNA"/>
</dbReference>
<evidence type="ECO:0000256" key="4">
    <source>
        <dbReference type="SAM" id="MobiDB-lite"/>
    </source>
</evidence>
<gene>
    <name evidence="6" type="primary">pcaG</name>
    <name evidence="6" type="ORF">GCM10009533_15390</name>
</gene>
<accession>A0ABP3MBK8</accession>
<dbReference type="InterPro" id="IPR012786">
    <property type="entry name" value="Protocat_dOase_a"/>
</dbReference>
<dbReference type="NCBIfam" id="TIGR02423">
    <property type="entry name" value="protocat_alph"/>
    <property type="match status" value="1"/>
</dbReference>
<evidence type="ECO:0000256" key="2">
    <source>
        <dbReference type="ARBA" id="ARBA00022964"/>
    </source>
</evidence>
<proteinExistence type="inferred from homology"/>
<evidence type="ECO:0000256" key="1">
    <source>
        <dbReference type="ARBA" id="ARBA00007825"/>
    </source>
</evidence>
<organism evidence="6 7">
    <name type="scientific">Saccharopolyspora erythraea</name>
    <name type="common">Streptomyces erythraeus</name>
    <dbReference type="NCBI Taxonomy" id="1836"/>
    <lineage>
        <taxon>Bacteria</taxon>
        <taxon>Bacillati</taxon>
        <taxon>Actinomycetota</taxon>
        <taxon>Actinomycetes</taxon>
        <taxon>Pseudonocardiales</taxon>
        <taxon>Pseudonocardiaceae</taxon>
        <taxon>Saccharopolyspora</taxon>
    </lineage>
</organism>
<feature type="region of interest" description="Disordered" evidence="4">
    <location>
        <begin position="69"/>
        <end position="89"/>
    </location>
</feature>
<evidence type="ECO:0000259" key="5">
    <source>
        <dbReference type="PROSITE" id="PS00083"/>
    </source>
</evidence>
<dbReference type="RefSeq" id="WP_009942208.1">
    <property type="nucleotide sequence ID" value="NZ_BAAAGS010000007.1"/>
</dbReference>
<dbReference type="PANTHER" id="PTHR33711:SF9">
    <property type="entry name" value="PROTOCATECHUATE 3,4-DIOXYGENASE ALPHA CHAIN"/>
    <property type="match status" value="1"/>
</dbReference>
<evidence type="ECO:0000313" key="6">
    <source>
        <dbReference type="EMBL" id="GAA0517196.1"/>
    </source>
</evidence>
<dbReference type="InterPro" id="IPR000627">
    <property type="entry name" value="Intradiol_dOase_C"/>
</dbReference>
<feature type="compositionally biased region" description="Basic and acidic residues" evidence="4">
    <location>
        <begin position="69"/>
        <end position="78"/>
    </location>
</feature>
<dbReference type="Proteomes" id="UP001500729">
    <property type="component" value="Unassembled WGS sequence"/>
</dbReference>
<dbReference type="CDD" id="cd03463">
    <property type="entry name" value="3_4-PCD_alpha"/>
    <property type="match status" value="1"/>
</dbReference>
<dbReference type="Pfam" id="PF00775">
    <property type="entry name" value="Dioxygenase_C"/>
    <property type="match status" value="1"/>
</dbReference>
<keyword evidence="2" id="KW-0223">Dioxygenase</keyword>
<dbReference type="InterPro" id="IPR015889">
    <property type="entry name" value="Intradiol_dOase_core"/>
</dbReference>